<feature type="region of interest" description="Disordered" evidence="8">
    <location>
        <begin position="583"/>
        <end position="607"/>
    </location>
</feature>
<evidence type="ECO:0000259" key="11">
    <source>
        <dbReference type="PROSITE" id="PS50158"/>
    </source>
</evidence>
<evidence type="ECO:0000256" key="2">
    <source>
        <dbReference type="ARBA" id="ARBA00017908"/>
    </source>
</evidence>
<accession>A0A922CT12</accession>
<sequence>MNDNSPFMTTCQPLKEEFINLNKVIVTSEEFTLGRGKQNSAVIPFLSISRNHCKFKKNKSLEWILEDYSTFGIEVNGIKIGKGSKRNLCDGDVIKLEPTGEFVYKFVIPPKSDEYEIPRKRIKVEHDTGNNDIINNVKVKFEMSQNYERSHIEKKIESAKQMVNTTMMLKQQLQSDMNKKLQQLETDYALQIENLKGEKNEVEQQTARLIKERDAQLTLVQQEMGGKIVELMEQIKKHNENEKQLLQENNLLKEKLEKEREVFLGELLRESSSKQDMLDQLEKKMKEQEEIMKKEKEELENMHKKENEQLRLAKEKELKDLEEQKKRREAELKEQLEIIKKNLEKQVEQTEEQRIKAEQELNERLKEMQQLSNIEKVKVEQLEQEREELKRKFGEAQTTAEKSLEELKEHVRNREIELAALAADRIQQQAVQSSEVIQNLQQQLERVQNRLQIVEAEKSTILEKSCLLDPIEGTSSKQSTLTEFGELMESELQCSICAELFVEAVTLNCSHTFCKYCISRWKSKKKDCPICRSPILTECRSLVLDSFIDKMVQNLSEEMKTKREDMLNARKELAQRCSAVNNRSGGSYEYSDSEFHTSEEEEEEGQDLYEDSDISIQSGDSSFFYINDRLDLASDADHTIELSDSGDDADSDGTGTNRRRVAGLPGAYYGGYGRCFRCGARGHWAPGCPLR</sequence>
<evidence type="ECO:0000259" key="9">
    <source>
        <dbReference type="PROSITE" id="PS50006"/>
    </source>
</evidence>
<dbReference type="SUPFAM" id="SSF49879">
    <property type="entry name" value="SMAD/FHA domain"/>
    <property type="match status" value="1"/>
</dbReference>
<dbReference type="InterPro" id="IPR036875">
    <property type="entry name" value="Znf_CCHC_sf"/>
</dbReference>
<dbReference type="SMART" id="SM00343">
    <property type="entry name" value="ZnF_C2HC"/>
    <property type="match status" value="1"/>
</dbReference>
<evidence type="ECO:0000256" key="7">
    <source>
        <dbReference type="SAM" id="Coils"/>
    </source>
</evidence>
<evidence type="ECO:0000256" key="6">
    <source>
        <dbReference type="PROSITE-ProRule" id="PRU00047"/>
    </source>
</evidence>
<dbReference type="GO" id="GO:0004842">
    <property type="term" value="F:ubiquitin-protein transferase activity"/>
    <property type="evidence" value="ECO:0007669"/>
    <property type="project" value="TreeGrafter"/>
</dbReference>
<gene>
    <name evidence="12" type="ORF">O3G_MSEX010218</name>
</gene>
<keyword evidence="5" id="KW-0862">Zinc</keyword>
<dbReference type="PANTHER" id="PTHR16079">
    <property type="entry name" value="UBIQUITIN LIGASE PROTEIN CHFR"/>
    <property type="match status" value="1"/>
</dbReference>
<dbReference type="GO" id="GO:0008270">
    <property type="term" value="F:zinc ion binding"/>
    <property type="evidence" value="ECO:0007669"/>
    <property type="project" value="UniProtKB-KW"/>
</dbReference>
<dbReference type="GO" id="GO:0003676">
    <property type="term" value="F:nucleic acid binding"/>
    <property type="evidence" value="ECO:0007669"/>
    <property type="project" value="InterPro"/>
</dbReference>
<dbReference type="SUPFAM" id="SSF57850">
    <property type="entry name" value="RING/U-box"/>
    <property type="match status" value="1"/>
</dbReference>
<feature type="domain" description="CCHC-type" evidence="11">
    <location>
        <begin position="674"/>
        <end position="689"/>
    </location>
</feature>
<dbReference type="CDD" id="cd00060">
    <property type="entry name" value="FHA"/>
    <property type="match status" value="1"/>
</dbReference>
<dbReference type="InterPro" id="IPR000253">
    <property type="entry name" value="FHA_dom"/>
</dbReference>
<dbReference type="AlphaFoldDB" id="A0A922CT12"/>
<dbReference type="PANTHER" id="PTHR16079:SF4">
    <property type="entry name" value="E3 UBIQUITIN-PROTEIN LIGASE CHFR"/>
    <property type="match status" value="1"/>
</dbReference>
<evidence type="ECO:0000256" key="4">
    <source>
        <dbReference type="ARBA" id="ARBA00022771"/>
    </source>
</evidence>
<dbReference type="InterPro" id="IPR052256">
    <property type="entry name" value="E3_ubiquitin-ligase_CHFR"/>
</dbReference>
<keyword evidence="7" id="KW-0175">Coiled coil</keyword>
<evidence type="ECO:0000313" key="13">
    <source>
        <dbReference type="Proteomes" id="UP000791440"/>
    </source>
</evidence>
<name>A0A922CT12_MANSE</name>
<dbReference type="OrthoDB" id="5330228at2759"/>
<dbReference type="Gene3D" id="2.60.200.20">
    <property type="match status" value="1"/>
</dbReference>
<evidence type="ECO:0000256" key="1">
    <source>
        <dbReference type="ARBA" id="ARBA00005797"/>
    </source>
</evidence>
<evidence type="ECO:0000256" key="3">
    <source>
        <dbReference type="ARBA" id="ARBA00022723"/>
    </source>
</evidence>
<dbReference type="Gene3D" id="3.30.40.10">
    <property type="entry name" value="Zinc/RING finger domain, C3HC4 (zinc finger)"/>
    <property type="match status" value="1"/>
</dbReference>
<keyword evidence="3" id="KW-0479">Metal-binding</keyword>
<dbReference type="SMART" id="SM00240">
    <property type="entry name" value="FHA"/>
    <property type="match status" value="1"/>
</dbReference>
<dbReference type="Pfam" id="PF13920">
    <property type="entry name" value="zf-C3HC4_3"/>
    <property type="match status" value="1"/>
</dbReference>
<dbReference type="InterPro" id="IPR017907">
    <property type="entry name" value="Znf_RING_CS"/>
</dbReference>
<dbReference type="InterPro" id="IPR013083">
    <property type="entry name" value="Znf_RING/FYVE/PHD"/>
</dbReference>
<keyword evidence="4 6" id="KW-0863">Zinc-finger</keyword>
<dbReference type="PROSITE" id="PS50006">
    <property type="entry name" value="FHA_DOMAIN"/>
    <property type="match status" value="1"/>
</dbReference>
<dbReference type="PROSITE" id="PS50089">
    <property type="entry name" value="ZF_RING_2"/>
    <property type="match status" value="1"/>
</dbReference>
<reference evidence="12" key="1">
    <citation type="journal article" date="2016" name="Insect Biochem. Mol. Biol.">
        <title>Multifaceted biological insights from a draft genome sequence of the tobacco hornworm moth, Manduca sexta.</title>
        <authorList>
            <person name="Kanost M.R."/>
            <person name="Arrese E.L."/>
            <person name="Cao X."/>
            <person name="Chen Y.R."/>
            <person name="Chellapilla S."/>
            <person name="Goldsmith M.R."/>
            <person name="Grosse-Wilde E."/>
            <person name="Heckel D.G."/>
            <person name="Herndon N."/>
            <person name="Jiang H."/>
            <person name="Papanicolaou A."/>
            <person name="Qu J."/>
            <person name="Soulages J.L."/>
            <person name="Vogel H."/>
            <person name="Walters J."/>
            <person name="Waterhouse R.M."/>
            <person name="Ahn S.J."/>
            <person name="Almeida F.C."/>
            <person name="An C."/>
            <person name="Aqrawi P."/>
            <person name="Bretschneider A."/>
            <person name="Bryant W.B."/>
            <person name="Bucks S."/>
            <person name="Chao H."/>
            <person name="Chevignon G."/>
            <person name="Christen J.M."/>
            <person name="Clarke D.F."/>
            <person name="Dittmer N.T."/>
            <person name="Ferguson L.C.F."/>
            <person name="Garavelou S."/>
            <person name="Gordon K.H.J."/>
            <person name="Gunaratna R.T."/>
            <person name="Han Y."/>
            <person name="Hauser F."/>
            <person name="He Y."/>
            <person name="Heidel-Fischer H."/>
            <person name="Hirsh A."/>
            <person name="Hu Y."/>
            <person name="Jiang H."/>
            <person name="Kalra D."/>
            <person name="Klinner C."/>
            <person name="Konig C."/>
            <person name="Kovar C."/>
            <person name="Kroll A.R."/>
            <person name="Kuwar S.S."/>
            <person name="Lee S.L."/>
            <person name="Lehman R."/>
            <person name="Li K."/>
            <person name="Li Z."/>
            <person name="Liang H."/>
            <person name="Lovelace S."/>
            <person name="Lu Z."/>
            <person name="Mansfield J.H."/>
            <person name="McCulloch K.J."/>
            <person name="Mathew T."/>
            <person name="Morton B."/>
            <person name="Muzny D.M."/>
            <person name="Neunemann D."/>
            <person name="Ongeri F."/>
            <person name="Pauchet Y."/>
            <person name="Pu L.L."/>
            <person name="Pyrousis I."/>
            <person name="Rao X.J."/>
            <person name="Redding A."/>
            <person name="Roesel C."/>
            <person name="Sanchez-Gracia A."/>
            <person name="Schaack S."/>
            <person name="Shukla A."/>
            <person name="Tetreau G."/>
            <person name="Wang Y."/>
            <person name="Xiong G.H."/>
            <person name="Traut W."/>
            <person name="Walsh T.K."/>
            <person name="Worley K.C."/>
            <person name="Wu D."/>
            <person name="Wu W."/>
            <person name="Wu Y.Q."/>
            <person name="Zhang X."/>
            <person name="Zou Z."/>
            <person name="Zucker H."/>
            <person name="Briscoe A.D."/>
            <person name="Burmester T."/>
            <person name="Clem R.J."/>
            <person name="Feyereisen R."/>
            <person name="Grimmelikhuijzen C.J.P."/>
            <person name="Hamodrakas S.J."/>
            <person name="Hansson B.S."/>
            <person name="Huguet E."/>
            <person name="Jermiin L.S."/>
            <person name="Lan Q."/>
            <person name="Lehman H.K."/>
            <person name="Lorenzen M."/>
            <person name="Merzendorfer H."/>
            <person name="Michalopoulos I."/>
            <person name="Morton D.B."/>
            <person name="Muthukrishnan S."/>
            <person name="Oakeshott J.G."/>
            <person name="Palmer W."/>
            <person name="Park Y."/>
            <person name="Passarelli A.L."/>
            <person name="Rozas J."/>
            <person name="Schwartz L.M."/>
            <person name="Smith W."/>
            <person name="Southgate A."/>
            <person name="Vilcinskas A."/>
            <person name="Vogt R."/>
            <person name="Wang P."/>
            <person name="Werren J."/>
            <person name="Yu X.Q."/>
            <person name="Zhou J.J."/>
            <person name="Brown S.J."/>
            <person name="Scherer S.E."/>
            <person name="Richards S."/>
            <person name="Blissard G.W."/>
        </authorList>
    </citation>
    <scope>NUCLEOTIDE SEQUENCE</scope>
</reference>
<comment type="caution">
    <text evidence="12">The sequence shown here is derived from an EMBL/GenBank/DDBJ whole genome shotgun (WGS) entry which is preliminary data.</text>
</comment>
<dbReference type="InterPro" id="IPR008984">
    <property type="entry name" value="SMAD_FHA_dom_sf"/>
</dbReference>
<feature type="domain" description="RING-type" evidence="10">
    <location>
        <begin position="494"/>
        <end position="532"/>
    </location>
</feature>
<dbReference type="PROSITE" id="PS00518">
    <property type="entry name" value="ZF_RING_1"/>
    <property type="match status" value="1"/>
</dbReference>
<evidence type="ECO:0000256" key="8">
    <source>
        <dbReference type="SAM" id="MobiDB-lite"/>
    </source>
</evidence>
<dbReference type="InterPro" id="IPR001878">
    <property type="entry name" value="Znf_CCHC"/>
</dbReference>
<dbReference type="SUPFAM" id="SSF57756">
    <property type="entry name" value="Retrovirus zinc finger-like domains"/>
    <property type="match status" value="1"/>
</dbReference>
<dbReference type="Proteomes" id="UP000791440">
    <property type="component" value="Unassembled WGS sequence"/>
</dbReference>
<feature type="domain" description="FHA" evidence="9">
    <location>
        <begin position="31"/>
        <end position="80"/>
    </location>
</feature>
<dbReference type="CDD" id="cd16535">
    <property type="entry name" value="RING-HC_RNF8"/>
    <property type="match status" value="1"/>
</dbReference>
<dbReference type="GO" id="GO:0005634">
    <property type="term" value="C:nucleus"/>
    <property type="evidence" value="ECO:0007669"/>
    <property type="project" value="TreeGrafter"/>
</dbReference>
<evidence type="ECO:0000313" key="12">
    <source>
        <dbReference type="EMBL" id="KAG6457282.1"/>
    </source>
</evidence>
<dbReference type="GO" id="GO:0006511">
    <property type="term" value="P:ubiquitin-dependent protein catabolic process"/>
    <property type="evidence" value="ECO:0007669"/>
    <property type="project" value="TreeGrafter"/>
</dbReference>
<dbReference type="InterPro" id="IPR001841">
    <property type="entry name" value="Znf_RING"/>
</dbReference>
<feature type="coiled-coil region" evidence="7">
    <location>
        <begin position="178"/>
        <end position="464"/>
    </location>
</feature>
<reference evidence="12" key="2">
    <citation type="submission" date="2020-12" db="EMBL/GenBank/DDBJ databases">
        <authorList>
            <person name="Kanost M."/>
        </authorList>
    </citation>
    <scope>NUCLEOTIDE SEQUENCE</scope>
</reference>
<comment type="similarity">
    <text evidence="1">Belongs to the CHFR family.</text>
</comment>
<dbReference type="PROSITE" id="PS50158">
    <property type="entry name" value="ZF_CCHC"/>
    <property type="match status" value="1"/>
</dbReference>
<evidence type="ECO:0000259" key="10">
    <source>
        <dbReference type="PROSITE" id="PS50089"/>
    </source>
</evidence>
<proteinExistence type="inferred from homology"/>
<dbReference type="EMBL" id="JH668542">
    <property type="protein sequence ID" value="KAG6457282.1"/>
    <property type="molecule type" value="Genomic_DNA"/>
</dbReference>
<dbReference type="SMART" id="SM00184">
    <property type="entry name" value="RING"/>
    <property type="match status" value="1"/>
</dbReference>
<dbReference type="Pfam" id="PF00498">
    <property type="entry name" value="FHA"/>
    <property type="match status" value="1"/>
</dbReference>
<protein>
    <recommendedName>
        <fullName evidence="2">E3 ubiquitin-protein ligase CHFR</fullName>
    </recommendedName>
</protein>
<keyword evidence="13" id="KW-1185">Reference proteome</keyword>
<organism evidence="12 13">
    <name type="scientific">Manduca sexta</name>
    <name type="common">Tobacco hawkmoth</name>
    <name type="synonym">Tobacco hornworm</name>
    <dbReference type="NCBI Taxonomy" id="7130"/>
    <lineage>
        <taxon>Eukaryota</taxon>
        <taxon>Metazoa</taxon>
        <taxon>Ecdysozoa</taxon>
        <taxon>Arthropoda</taxon>
        <taxon>Hexapoda</taxon>
        <taxon>Insecta</taxon>
        <taxon>Pterygota</taxon>
        <taxon>Neoptera</taxon>
        <taxon>Endopterygota</taxon>
        <taxon>Lepidoptera</taxon>
        <taxon>Glossata</taxon>
        <taxon>Ditrysia</taxon>
        <taxon>Bombycoidea</taxon>
        <taxon>Sphingidae</taxon>
        <taxon>Sphinginae</taxon>
        <taxon>Sphingini</taxon>
        <taxon>Manduca</taxon>
    </lineage>
</organism>
<dbReference type="GO" id="GO:0016567">
    <property type="term" value="P:protein ubiquitination"/>
    <property type="evidence" value="ECO:0007669"/>
    <property type="project" value="TreeGrafter"/>
</dbReference>
<evidence type="ECO:0000256" key="5">
    <source>
        <dbReference type="ARBA" id="ARBA00022833"/>
    </source>
</evidence>